<dbReference type="RefSeq" id="WP_133820291.1">
    <property type="nucleotide sequence ID" value="NZ_SNZH01000013.1"/>
</dbReference>
<reference evidence="3 4" key="1">
    <citation type="submission" date="2019-03" db="EMBL/GenBank/DDBJ databases">
        <title>Genomic Encyclopedia of Type Strains, Phase IV (KMG-IV): sequencing the most valuable type-strain genomes for metagenomic binning, comparative biology and taxonomic classification.</title>
        <authorList>
            <person name="Goeker M."/>
        </authorList>
    </citation>
    <scope>NUCLEOTIDE SEQUENCE [LARGE SCALE GENOMIC DNA]</scope>
    <source>
        <strain evidence="3 4">DSM 21667</strain>
    </source>
</reference>
<dbReference type="EMBL" id="SNZH01000013">
    <property type="protein sequence ID" value="TDR40337.1"/>
    <property type="molecule type" value="Genomic_DNA"/>
</dbReference>
<dbReference type="PANTHER" id="PTHR38434:SF1">
    <property type="entry name" value="BLL2549 PROTEIN"/>
    <property type="match status" value="1"/>
</dbReference>
<feature type="transmembrane region" description="Helical" evidence="2">
    <location>
        <begin position="285"/>
        <end position="305"/>
    </location>
</feature>
<feature type="transmembrane region" description="Helical" evidence="2">
    <location>
        <begin position="387"/>
        <end position="405"/>
    </location>
</feature>
<name>A0A4R6YQQ9_9GAMM</name>
<feature type="transmembrane region" description="Helical" evidence="2">
    <location>
        <begin position="823"/>
        <end position="842"/>
    </location>
</feature>
<dbReference type="AlphaFoldDB" id="A0A4R6YQQ9"/>
<sequence length="981" mass="103957">MAWLLGLIGTFIGAFLGGTVLRDEMGWISAVFGAAIGVLFARVLALRDQVKSLREGLHGLGIEQAAHAAQTAQGLQAAMAAIARRPAAPPAAASDAAPVSAAPARASVLELEPLEPAPAAEPQRPVAATAAAPLLRSAPADLPTLDLPELDPILMTEPPPPPPKPGRAVFDIGAAPPQKPAPKTPPPVPRATRPAPPRPAVSRVPDEPDFIERAIGAIKRWFTEGNIPVKIGVLVLFLGVGALMKYAADQGWFTVPIEMRLGGIALAAIAGLIFGWRKRDSHRSFALSLQGGAIGMLLLVVFGSYKLYGLIPPSLAFVLLIVIVAAAGILAVLQDALALALLAIVGGFLAPILTASDSGNHVALFTYYAVLNAAIFAIAWVKPWRALNLLGFVFTFGIGTAWGLLKYKPELFASTEPFLILFYAFYLIIPLLYALRQPEGSRGLVDGSLVFGTPLLAFPLQAALLQGDAMSLALSALVLAIAHMAIAWFAFRRLAMTVLGQSHALLALGFATLAVPLALSARATACAWAVEGAALVWLGLRQQRQLPRVAGYLLQLAAGGSMLIALGGRDPLDTLLPLLNGNFLALLLISLAGFASARLEQRADASSVVSKLLFAWGLIWWLLTGLHEIDRFAAPGQTANLVLGFAALTTLLAAETARRLNWSEFRYPAYAGIVIAPLFIAATAAANPNGPLSDYGMLAWAGWFAASLRSQRNLQQLEMPALSSLHFIHCWTWIALFSAQLIHLSRVQWQLSTIWQVLLALLPAALAFGGTLARWAVVRFPLSDAAERARPVLLATLASLLGLFWVLGLVAEGNPLPLPYLPIVNPLELAQIAFVLALLGWFRQAGNAGEAILDAQFRAQALAVVGFALLTSVTLRSVHFLGDVPWDEALLHSALAQAALSVVWCATGLAAMLIGARRVSRPIWIGGAVLVGLVIVKLILIDRTHLKDIYAILGVLAVGSLLMVVGYFAPNPPKQAGEVEP</sequence>
<dbReference type="Proteomes" id="UP000295293">
    <property type="component" value="Unassembled WGS sequence"/>
</dbReference>
<dbReference type="PANTHER" id="PTHR38434">
    <property type="entry name" value="BLL2549 PROTEIN"/>
    <property type="match status" value="1"/>
</dbReference>
<feature type="transmembrane region" description="Helical" evidence="2">
    <location>
        <begin position="417"/>
        <end position="435"/>
    </location>
</feature>
<comment type="caution">
    <text evidence="3">The sequence shown here is derived from an EMBL/GenBank/DDBJ whole genome shotgun (WGS) entry which is preliminary data.</text>
</comment>
<feature type="transmembrane region" description="Helical" evidence="2">
    <location>
        <begin position="638"/>
        <end position="655"/>
    </location>
</feature>
<protein>
    <submittedName>
        <fullName evidence="3">Putative membrane protein</fullName>
    </submittedName>
</protein>
<keyword evidence="4" id="KW-1185">Reference proteome</keyword>
<evidence type="ECO:0000313" key="4">
    <source>
        <dbReference type="Proteomes" id="UP000295293"/>
    </source>
</evidence>
<feature type="transmembrane region" description="Helical" evidence="2">
    <location>
        <begin position="894"/>
        <end position="916"/>
    </location>
</feature>
<dbReference type="InterPro" id="IPR019286">
    <property type="entry name" value="DUF2339_TM"/>
</dbReference>
<feature type="transmembrane region" description="Helical" evidence="2">
    <location>
        <begin position="754"/>
        <end position="777"/>
    </location>
</feature>
<evidence type="ECO:0000313" key="3">
    <source>
        <dbReference type="EMBL" id="TDR40337.1"/>
    </source>
</evidence>
<evidence type="ECO:0000256" key="1">
    <source>
        <dbReference type="SAM" id="MobiDB-lite"/>
    </source>
</evidence>
<feature type="transmembrane region" description="Helical" evidence="2">
    <location>
        <begin position="362"/>
        <end position="380"/>
    </location>
</feature>
<feature type="region of interest" description="Disordered" evidence="1">
    <location>
        <begin position="150"/>
        <end position="205"/>
    </location>
</feature>
<feature type="transmembrane region" description="Helical" evidence="2">
    <location>
        <begin position="949"/>
        <end position="969"/>
    </location>
</feature>
<dbReference type="PIRSF" id="PIRSF035905">
    <property type="entry name" value="UCP035905_mp"/>
    <property type="match status" value="1"/>
</dbReference>
<feature type="transmembrane region" description="Helical" evidence="2">
    <location>
        <begin position="337"/>
        <end position="356"/>
    </location>
</feature>
<feature type="transmembrane region" description="Helical" evidence="2">
    <location>
        <begin position="227"/>
        <end position="247"/>
    </location>
</feature>
<feature type="transmembrane region" description="Helical" evidence="2">
    <location>
        <begin position="447"/>
        <end position="465"/>
    </location>
</feature>
<accession>A0A4R6YQQ9</accession>
<feature type="transmembrane region" description="Helical" evidence="2">
    <location>
        <begin position="862"/>
        <end position="882"/>
    </location>
</feature>
<feature type="transmembrane region" description="Helical" evidence="2">
    <location>
        <begin position="923"/>
        <end position="943"/>
    </location>
</feature>
<feature type="transmembrane region" description="Helical" evidence="2">
    <location>
        <begin position="552"/>
        <end position="569"/>
    </location>
</feature>
<dbReference type="OrthoDB" id="207428at2"/>
<keyword evidence="2" id="KW-0812">Transmembrane</keyword>
<feature type="transmembrane region" description="Helical" evidence="2">
    <location>
        <begin position="575"/>
        <end position="596"/>
    </location>
</feature>
<keyword evidence="2" id="KW-0472">Membrane</keyword>
<proteinExistence type="predicted"/>
<evidence type="ECO:0000256" key="2">
    <source>
        <dbReference type="SAM" id="Phobius"/>
    </source>
</evidence>
<feature type="transmembrane region" description="Helical" evidence="2">
    <location>
        <begin position="498"/>
        <end position="515"/>
    </location>
</feature>
<feature type="transmembrane region" description="Helical" evidence="2">
    <location>
        <begin position="789"/>
        <end position="811"/>
    </location>
</feature>
<feature type="compositionally biased region" description="Pro residues" evidence="1">
    <location>
        <begin position="177"/>
        <end position="199"/>
    </location>
</feature>
<gene>
    <name evidence="3" type="ORF">DFR29_11337</name>
</gene>
<keyword evidence="2" id="KW-1133">Transmembrane helix</keyword>
<feature type="transmembrane region" description="Helical" evidence="2">
    <location>
        <begin position="27"/>
        <end position="45"/>
    </location>
</feature>
<feature type="transmembrane region" description="Helical" evidence="2">
    <location>
        <begin position="259"/>
        <end position="276"/>
    </location>
</feature>
<feature type="transmembrane region" description="Helical" evidence="2">
    <location>
        <begin position="471"/>
        <end position="491"/>
    </location>
</feature>
<feature type="transmembrane region" description="Helical" evidence="2">
    <location>
        <begin position="667"/>
        <end position="686"/>
    </location>
</feature>
<dbReference type="Pfam" id="PF10101">
    <property type="entry name" value="DUF2339"/>
    <property type="match status" value="1"/>
</dbReference>
<dbReference type="InterPro" id="IPR014600">
    <property type="entry name" value="UCP035905_mem"/>
</dbReference>
<organism evidence="3 4">
    <name type="scientific">Tahibacter aquaticus</name>
    <dbReference type="NCBI Taxonomy" id="520092"/>
    <lineage>
        <taxon>Bacteria</taxon>
        <taxon>Pseudomonadati</taxon>
        <taxon>Pseudomonadota</taxon>
        <taxon>Gammaproteobacteria</taxon>
        <taxon>Lysobacterales</taxon>
        <taxon>Rhodanobacteraceae</taxon>
        <taxon>Tahibacter</taxon>
    </lineage>
</organism>
<feature type="transmembrane region" description="Helical" evidence="2">
    <location>
        <begin position="311"/>
        <end position="330"/>
    </location>
</feature>